<reference evidence="3 4" key="2">
    <citation type="submission" date="2024-03" db="EMBL/GenBank/DDBJ databases">
        <title>The Genome Sequence of Enterococcus sp. DIV2402.</title>
        <authorList>
            <consortium name="The Broad Institute Genomics Platform"/>
            <consortium name="The Broad Institute Microbial Omics Core"/>
            <consortium name="The Broad Institute Genomic Center for Infectious Diseases"/>
            <person name="Earl A."/>
            <person name="Manson A."/>
            <person name="Gilmore M."/>
            <person name="Schwartman J."/>
            <person name="Shea T."/>
            <person name="Abouelleil A."/>
            <person name="Cao P."/>
            <person name="Chapman S."/>
            <person name="Cusick C."/>
            <person name="Young S."/>
            <person name="Neafsey D."/>
            <person name="Nusbaum C."/>
            <person name="Birren B."/>
        </authorList>
    </citation>
    <scope>NUCLEOTIDE SEQUENCE [LARGE SCALE GENOMIC DNA]</scope>
    <source>
        <strain evidence="3 4">DIV2402</strain>
    </source>
</reference>
<dbReference type="PANTHER" id="PTHR37806:SF1">
    <property type="entry name" value="PEPTIDASE C39-LIKE DOMAIN-CONTAINING PROTEIN"/>
    <property type="match status" value="1"/>
</dbReference>
<dbReference type="RefSeq" id="WP_243430748.1">
    <property type="nucleotide sequence ID" value="NZ_CP147251.1"/>
</dbReference>
<feature type="domain" description="Peptidase C39-like" evidence="2">
    <location>
        <begin position="93"/>
        <end position="254"/>
    </location>
</feature>
<dbReference type="Proteomes" id="UP000664701">
    <property type="component" value="Chromosome"/>
</dbReference>
<gene>
    <name evidence="3" type="ORF">DOK78_000950</name>
</gene>
<evidence type="ECO:0000256" key="1">
    <source>
        <dbReference type="SAM" id="MobiDB-lite"/>
    </source>
</evidence>
<proteinExistence type="predicted"/>
<name>A0ABZ2SR28_9ENTE</name>
<feature type="region of interest" description="Disordered" evidence="1">
    <location>
        <begin position="34"/>
        <end position="61"/>
    </location>
</feature>
<evidence type="ECO:0000259" key="2">
    <source>
        <dbReference type="Pfam" id="PF13529"/>
    </source>
</evidence>
<reference evidence="3 4" key="1">
    <citation type="submission" date="2021-03" db="EMBL/GenBank/DDBJ databases">
        <authorList>
            <person name="Gilmore M.S."/>
            <person name="Schwartzman J."/>
            <person name="Van Tyne D."/>
            <person name="Martin M."/>
            <person name="Earl A.M."/>
            <person name="Manson A.L."/>
            <person name="Straub T."/>
            <person name="Salamzade R."/>
            <person name="Saavedra J."/>
            <person name="Lebreton F."/>
            <person name="Prichula J."/>
            <person name="Schaufler K."/>
            <person name="Gaca A."/>
            <person name="Sgardioli B."/>
            <person name="Wagenaar J."/>
            <person name="Strong T."/>
        </authorList>
    </citation>
    <scope>NUCLEOTIDE SEQUENCE [LARGE SCALE GENOMIC DNA]</scope>
    <source>
        <strain evidence="3 4">DIV2402</strain>
    </source>
</reference>
<keyword evidence="4" id="KW-1185">Reference proteome</keyword>
<sequence length="284" mass="32158">MSKALRMLIALIILAAGCFGAYYFFIKEEPTPTEETINSETTLSSTEEQIEEPSKEYNEEATYNKDDQITITSRDAPVENEGSRKFIKTIRFDVPFENQLDKPALENGGGITALSMLLNYYRLGTSKNELADKLPIEPYEKDGLHGDPTKGFVGDLEKGQALGVLAEPIAKVAQEVVGDSYQVVMSDQMPFEELLEQVQRNRPVWITASKDLKVPRNGDYQQWSTEAGRMNMPKYIHAVVIVGMDQYRVYINDPLGEEEKEIKMGEMKEIYEKMGSQSIYLKKN</sequence>
<organism evidence="3 4">
    <name type="scientific">Candidatus Enterococcus lowellii</name>
    <dbReference type="NCBI Taxonomy" id="2230877"/>
    <lineage>
        <taxon>Bacteria</taxon>
        <taxon>Bacillati</taxon>
        <taxon>Bacillota</taxon>
        <taxon>Bacilli</taxon>
        <taxon>Lactobacillales</taxon>
        <taxon>Enterococcaceae</taxon>
        <taxon>Enterococcus</taxon>
    </lineage>
</organism>
<feature type="compositionally biased region" description="Basic and acidic residues" evidence="1">
    <location>
        <begin position="52"/>
        <end position="61"/>
    </location>
</feature>
<dbReference type="PANTHER" id="PTHR37806">
    <property type="entry name" value="LMO0724 PROTEIN"/>
    <property type="match status" value="1"/>
</dbReference>
<evidence type="ECO:0000313" key="3">
    <source>
        <dbReference type="EMBL" id="WYJ76324.1"/>
    </source>
</evidence>
<dbReference type="Gene3D" id="3.90.70.10">
    <property type="entry name" value="Cysteine proteinases"/>
    <property type="match status" value="1"/>
</dbReference>
<accession>A0ABZ2SR28</accession>
<dbReference type="InterPro" id="IPR039564">
    <property type="entry name" value="Peptidase_C39-like"/>
</dbReference>
<dbReference type="PROSITE" id="PS51257">
    <property type="entry name" value="PROKAR_LIPOPROTEIN"/>
    <property type="match status" value="1"/>
</dbReference>
<evidence type="ECO:0000313" key="4">
    <source>
        <dbReference type="Proteomes" id="UP000664701"/>
    </source>
</evidence>
<dbReference type="EMBL" id="CP147251">
    <property type="protein sequence ID" value="WYJ76324.1"/>
    <property type="molecule type" value="Genomic_DNA"/>
</dbReference>
<protein>
    <recommendedName>
        <fullName evidence="2">Peptidase C39-like domain-containing protein</fullName>
    </recommendedName>
</protein>
<dbReference type="Pfam" id="PF13529">
    <property type="entry name" value="Peptidase_C39_2"/>
    <property type="match status" value="1"/>
</dbReference>